<proteinExistence type="predicted"/>
<evidence type="ECO:0000313" key="1">
    <source>
        <dbReference type="Proteomes" id="UP000087766"/>
    </source>
</evidence>
<name>A0A1S3UQ16_VIGRR</name>
<dbReference type="RefSeq" id="XP_014508092.1">
    <property type="nucleotide sequence ID" value="XM_014652606.2"/>
</dbReference>
<dbReference type="GO" id="GO:0010258">
    <property type="term" value="P:NADH dehydrogenase complex (plastoquinone) assembly"/>
    <property type="evidence" value="ECO:0007669"/>
    <property type="project" value="InterPro"/>
</dbReference>
<dbReference type="PANTHER" id="PTHR36799:SF2">
    <property type="entry name" value="PROTEIN CHLORORESPIRATORY REDUCTION 42, CHLOROPLASTIC"/>
    <property type="match status" value="1"/>
</dbReference>
<accession>A0A1S3UQ16</accession>
<dbReference type="PANTHER" id="PTHR36799">
    <property type="match status" value="1"/>
</dbReference>
<keyword evidence="1" id="KW-1185">Reference proteome</keyword>
<evidence type="ECO:0000313" key="2">
    <source>
        <dbReference type="RefSeq" id="XP_014508092.1"/>
    </source>
</evidence>
<dbReference type="STRING" id="3916.A0A1S3UQ16"/>
<dbReference type="Proteomes" id="UP000087766">
    <property type="component" value="Chromosome 7"/>
</dbReference>
<gene>
    <name evidence="2" type="primary">LOC106767667</name>
</gene>
<dbReference type="AlphaFoldDB" id="A0A1S3UQ16"/>
<organism evidence="1 2">
    <name type="scientific">Vigna radiata var. radiata</name>
    <name type="common">Mung bean</name>
    <name type="synonym">Phaseolus aureus</name>
    <dbReference type="NCBI Taxonomy" id="3916"/>
    <lineage>
        <taxon>Eukaryota</taxon>
        <taxon>Viridiplantae</taxon>
        <taxon>Streptophyta</taxon>
        <taxon>Embryophyta</taxon>
        <taxon>Tracheophyta</taxon>
        <taxon>Spermatophyta</taxon>
        <taxon>Magnoliopsida</taxon>
        <taxon>eudicotyledons</taxon>
        <taxon>Gunneridae</taxon>
        <taxon>Pentapetalae</taxon>
        <taxon>rosids</taxon>
        <taxon>fabids</taxon>
        <taxon>Fabales</taxon>
        <taxon>Fabaceae</taxon>
        <taxon>Papilionoideae</taxon>
        <taxon>50 kb inversion clade</taxon>
        <taxon>NPAAA clade</taxon>
        <taxon>indigoferoid/millettioid clade</taxon>
        <taxon>Phaseoleae</taxon>
        <taxon>Vigna</taxon>
    </lineage>
</organism>
<dbReference type="GeneID" id="106767667"/>
<sequence>MAFSFSSCAIRKPFLGVQERRLNCEVLKKNDVSALIKCSSKESSELPEKGSKLGIGSPIIFIEAPKMIKTAATMPCLRVNTGQVKAGDVGRIISRKPKDVWAVRLRIGTYLIDGKYFKPLDLAESN</sequence>
<protein>
    <submittedName>
        <fullName evidence="2">Uncharacterized protein LOC106767667</fullName>
    </submittedName>
</protein>
<reference evidence="2" key="2">
    <citation type="submission" date="2025-08" db="UniProtKB">
        <authorList>
            <consortium name="RefSeq"/>
        </authorList>
    </citation>
    <scope>IDENTIFICATION</scope>
    <source>
        <tissue evidence="2">Leaf</tissue>
    </source>
</reference>
<reference evidence="1" key="1">
    <citation type="journal article" date="2014" name="Nat. Commun.">
        <title>Genome sequence of mungbean and insights into evolution within Vigna species.</title>
        <authorList>
            <person name="Kang Y.J."/>
            <person name="Kim S.K."/>
            <person name="Kim M.Y."/>
            <person name="Lestari P."/>
            <person name="Kim K.H."/>
            <person name="Ha B.K."/>
            <person name="Jun T.H."/>
            <person name="Hwang W.J."/>
            <person name="Lee T."/>
            <person name="Lee J."/>
            <person name="Shim S."/>
            <person name="Yoon M.Y."/>
            <person name="Jang Y.E."/>
            <person name="Han K.S."/>
            <person name="Taeprayoon P."/>
            <person name="Yoon N."/>
            <person name="Somta P."/>
            <person name="Tanya P."/>
            <person name="Kim K.S."/>
            <person name="Gwag J.G."/>
            <person name="Moon J.K."/>
            <person name="Lee Y.H."/>
            <person name="Park B.S."/>
            <person name="Bombarely A."/>
            <person name="Doyle J.J."/>
            <person name="Jackson S.A."/>
            <person name="Schafleitner R."/>
            <person name="Srinives P."/>
            <person name="Varshney R.K."/>
            <person name="Lee S.H."/>
        </authorList>
    </citation>
    <scope>NUCLEOTIDE SEQUENCE [LARGE SCALE GENOMIC DNA]</scope>
    <source>
        <strain evidence="1">cv. VC1973A</strain>
    </source>
</reference>
<dbReference type="InterPro" id="IPR021495">
    <property type="entry name" value="CRR42-like"/>
</dbReference>
<dbReference type="OrthoDB" id="2020429at2759"/>
<dbReference type="Pfam" id="PF11347">
    <property type="entry name" value="CRR42-like"/>
    <property type="match status" value="1"/>
</dbReference>
<dbReference type="KEGG" id="vra:106767667"/>